<name>A0ABU7I3E2_9SPHI</name>
<evidence type="ECO:0000259" key="2">
    <source>
        <dbReference type="PROSITE" id="PS51462"/>
    </source>
</evidence>
<dbReference type="InterPro" id="IPR000086">
    <property type="entry name" value="NUDIX_hydrolase_dom"/>
</dbReference>
<dbReference type="PANTHER" id="PTHR21340:SF7">
    <property type="entry name" value="NUDIX HYDROLASE DOMAIN-CONTAINING PROTEIN"/>
    <property type="match status" value="1"/>
</dbReference>
<organism evidence="3 4">
    <name type="scientific">Pedobacter albus</name>
    <dbReference type="NCBI Taxonomy" id="3113905"/>
    <lineage>
        <taxon>Bacteria</taxon>
        <taxon>Pseudomonadati</taxon>
        <taxon>Bacteroidota</taxon>
        <taxon>Sphingobacteriia</taxon>
        <taxon>Sphingobacteriales</taxon>
        <taxon>Sphingobacteriaceae</taxon>
        <taxon>Pedobacter</taxon>
    </lineage>
</organism>
<dbReference type="InterPro" id="IPR020084">
    <property type="entry name" value="NUDIX_hydrolase_CS"/>
</dbReference>
<dbReference type="Gene3D" id="3.90.79.10">
    <property type="entry name" value="Nucleoside Triphosphate Pyrophosphohydrolase"/>
    <property type="match status" value="1"/>
</dbReference>
<sequence>MQESAGILGYKKADKGIMFFLVHPGGPFFAKKDLGFWTIPKGLIEKDEDPLQAAIREFAEEVGFTPEGNFMPLGSVKQKGGKMVHAFALAFEFDSSQLSSNTFTIEWPPRSGKMASFAEVDRAEWFDLATAQEKINPAQADFLLRLLELEKNS</sequence>
<dbReference type="InterPro" id="IPR051325">
    <property type="entry name" value="Nudix_hydrolase_domain"/>
</dbReference>
<dbReference type="PROSITE" id="PS51462">
    <property type="entry name" value="NUDIX"/>
    <property type="match status" value="1"/>
</dbReference>
<dbReference type="EMBL" id="JAZDQT010000001">
    <property type="protein sequence ID" value="MEE1943980.1"/>
    <property type="molecule type" value="Genomic_DNA"/>
</dbReference>
<comment type="caution">
    <text evidence="3">The sequence shown here is derived from an EMBL/GenBank/DDBJ whole genome shotgun (WGS) entry which is preliminary data.</text>
</comment>
<evidence type="ECO:0000313" key="4">
    <source>
        <dbReference type="Proteomes" id="UP001336835"/>
    </source>
</evidence>
<accession>A0ABU7I3E2</accession>
<dbReference type="Proteomes" id="UP001336835">
    <property type="component" value="Unassembled WGS sequence"/>
</dbReference>
<evidence type="ECO:0000313" key="3">
    <source>
        <dbReference type="EMBL" id="MEE1943980.1"/>
    </source>
</evidence>
<reference evidence="3 4" key="1">
    <citation type="submission" date="2024-01" db="EMBL/GenBank/DDBJ databases">
        <title>Pedobacter sp. nov., isolated from fresh soil.</title>
        <authorList>
            <person name="Le N.T.T."/>
        </authorList>
    </citation>
    <scope>NUCLEOTIDE SEQUENCE [LARGE SCALE GENOMIC DNA]</scope>
    <source>
        <strain evidence="3 4">KR3-3</strain>
    </source>
</reference>
<dbReference type="PANTHER" id="PTHR21340">
    <property type="entry name" value="DIADENOSINE 5,5-P1,P4-TETRAPHOSPHATE PYROPHOSPHOHYDROLASE MUTT"/>
    <property type="match status" value="1"/>
</dbReference>
<feature type="domain" description="Nudix hydrolase" evidence="2">
    <location>
        <begin position="1"/>
        <end position="148"/>
    </location>
</feature>
<dbReference type="InterPro" id="IPR015797">
    <property type="entry name" value="NUDIX_hydrolase-like_dom_sf"/>
</dbReference>
<dbReference type="Pfam" id="PF00293">
    <property type="entry name" value="NUDIX"/>
    <property type="match status" value="1"/>
</dbReference>
<dbReference type="SUPFAM" id="SSF55811">
    <property type="entry name" value="Nudix"/>
    <property type="match status" value="1"/>
</dbReference>
<evidence type="ECO:0000256" key="1">
    <source>
        <dbReference type="ARBA" id="ARBA00022801"/>
    </source>
</evidence>
<dbReference type="PROSITE" id="PS00893">
    <property type="entry name" value="NUDIX_BOX"/>
    <property type="match status" value="1"/>
</dbReference>
<dbReference type="RefSeq" id="WP_330106365.1">
    <property type="nucleotide sequence ID" value="NZ_JAZDQT010000001.1"/>
</dbReference>
<dbReference type="CDD" id="cd04662">
    <property type="entry name" value="NUDIX_Hydrolase"/>
    <property type="match status" value="1"/>
</dbReference>
<gene>
    <name evidence="3" type="ORF">VRU48_02595</name>
</gene>
<keyword evidence="1" id="KW-0378">Hydrolase</keyword>
<proteinExistence type="predicted"/>
<keyword evidence="4" id="KW-1185">Reference proteome</keyword>
<protein>
    <submittedName>
        <fullName evidence="3">NUDIX domain-containing protein</fullName>
    </submittedName>
</protein>